<reference evidence="8" key="1">
    <citation type="submission" date="2016-11" db="UniProtKB">
        <authorList>
            <consortium name="WormBaseParasite"/>
        </authorList>
    </citation>
    <scope>IDENTIFICATION</scope>
</reference>
<evidence type="ECO:0000313" key="8">
    <source>
        <dbReference type="WBParaSite" id="L893_g26306.t1"/>
    </source>
</evidence>
<dbReference type="GO" id="GO:0005975">
    <property type="term" value="P:carbohydrate metabolic process"/>
    <property type="evidence" value="ECO:0007669"/>
    <property type="project" value="InterPro"/>
</dbReference>
<keyword evidence="1 3" id="KW-0378">Hydrolase</keyword>
<feature type="signal peptide" evidence="5">
    <location>
        <begin position="1"/>
        <end position="16"/>
    </location>
</feature>
<evidence type="ECO:0000256" key="1">
    <source>
        <dbReference type="ARBA" id="ARBA00022801"/>
    </source>
</evidence>
<dbReference type="Pfam" id="PF00704">
    <property type="entry name" value="Glyco_hydro_18"/>
    <property type="match status" value="2"/>
</dbReference>
<keyword evidence="7" id="KW-1185">Reference proteome</keyword>
<dbReference type="InterPro" id="IPR011583">
    <property type="entry name" value="Chitinase_II/V-like_cat"/>
</dbReference>
<dbReference type="Gene3D" id="3.10.50.10">
    <property type="match status" value="1"/>
</dbReference>
<protein>
    <submittedName>
        <fullName evidence="8">Glyco_18 domain-containing protein</fullName>
    </submittedName>
</protein>
<evidence type="ECO:0000313" key="7">
    <source>
        <dbReference type="Proteomes" id="UP000095287"/>
    </source>
</evidence>
<dbReference type="PANTHER" id="PTHR11177:SF317">
    <property type="entry name" value="CHITINASE 12-RELATED"/>
    <property type="match status" value="1"/>
</dbReference>
<evidence type="ECO:0000259" key="6">
    <source>
        <dbReference type="PROSITE" id="PS51910"/>
    </source>
</evidence>
<dbReference type="InterPro" id="IPR001579">
    <property type="entry name" value="Glyco_hydro_18_chit_AS"/>
</dbReference>
<proteinExistence type="inferred from homology"/>
<dbReference type="GO" id="GO:0005576">
    <property type="term" value="C:extracellular region"/>
    <property type="evidence" value="ECO:0007669"/>
    <property type="project" value="TreeGrafter"/>
</dbReference>
<dbReference type="GO" id="GO:0004568">
    <property type="term" value="F:chitinase activity"/>
    <property type="evidence" value="ECO:0007669"/>
    <property type="project" value="UniProtKB-ARBA"/>
</dbReference>
<keyword evidence="5" id="KW-0732">Signal</keyword>
<dbReference type="PROSITE" id="PS01095">
    <property type="entry name" value="GH18_1"/>
    <property type="match status" value="1"/>
</dbReference>
<dbReference type="AlphaFoldDB" id="A0A1I7ZH98"/>
<evidence type="ECO:0000256" key="4">
    <source>
        <dbReference type="RuleBase" id="RU004453"/>
    </source>
</evidence>
<name>A0A1I7ZH98_9BILA</name>
<evidence type="ECO:0000256" key="2">
    <source>
        <dbReference type="ARBA" id="ARBA00023295"/>
    </source>
</evidence>
<dbReference type="SMART" id="SM00636">
    <property type="entry name" value="Glyco_18"/>
    <property type="match status" value="1"/>
</dbReference>
<dbReference type="InterPro" id="IPR017853">
    <property type="entry name" value="GH"/>
</dbReference>
<evidence type="ECO:0000256" key="3">
    <source>
        <dbReference type="RuleBase" id="RU000489"/>
    </source>
</evidence>
<dbReference type="WBParaSite" id="L893_g26306.t1">
    <property type="protein sequence ID" value="L893_g26306.t1"/>
    <property type="gene ID" value="L893_g26306"/>
</dbReference>
<dbReference type="PROSITE" id="PS51910">
    <property type="entry name" value="GH18_2"/>
    <property type="match status" value="1"/>
</dbReference>
<dbReference type="InterPro" id="IPR050314">
    <property type="entry name" value="Glycosyl_Hydrlase_18"/>
</dbReference>
<dbReference type="PANTHER" id="PTHR11177">
    <property type="entry name" value="CHITINASE"/>
    <property type="match status" value="1"/>
</dbReference>
<dbReference type="InterPro" id="IPR029070">
    <property type="entry name" value="Chitinase_insertion_sf"/>
</dbReference>
<evidence type="ECO:0000256" key="5">
    <source>
        <dbReference type="SAM" id="SignalP"/>
    </source>
</evidence>
<sequence length="391" mass="42255">MPPALLLFFLLGTAASEKIVSCYVRPGIPPASKIDAFLCTHLMIIGPAGLNDDGTARLPAKKVLEPIVALKKQNPRLKVFLTLLPKNPVMSALVTNAPLMETFVANVTTFLEAEDLDGFDLDWEFPVWNGAPSDREGLSALLRALRSAFDASPRPLGLSLAVSAPFTITKKAYDVAIMNYDFHFFSKTTPFTGLNAPLRALKYEILVLKKLNSVASLSLSSSPTFFRPSPLPSGSLADSPYGSSSSAFRPTGAVSGFSLTSSIYPTPPPWASPTASETLSPSLRLSLLKKSRNLVFAVQVCAALNSSEFSLEWSDRAASPYFHGARQWVSFEDVRSVTAKAAFAKELDARGIMLFDLANDDFEAKCALGATYPLIRAAKKTFLSPLAVQEH</sequence>
<dbReference type="InterPro" id="IPR001223">
    <property type="entry name" value="Glyco_hydro18_cat"/>
</dbReference>
<dbReference type="GO" id="GO:0008061">
    <property type="term" value="F:chitin binding"/>
    <property type="evidence" value="ECO:0007669"/>
    <property type="project" value="InterPro"/>
</dbReference>
<comment type="similarity">
    <text evidence="4">Belongs to the glycosyl hydrolase 18 family.</text>
</comment>
<keyword evidence="2 3" id="KW-0326">Glycosidase</keyword>
<feature type="domain" description="GH18" evidence="6">
    <location>
        <begin position="18"/>
        <end position="385"/>
    </location>
</feature>
<organism evidence="7 8">
    <name type="scientific">Steinernema glaseri</name>
    <dbReference type="NCBI Taxonomy" id="37863"/>
    <lineage>
        <taxon>Eukaryota</taxon>
        <taxon>Metazoa</taxon>
        <taxon>Ecdysozoa</taxon>
        <taxon>Nematoda</taxon>
        <taxon>Chromadorea</taxon>
        <taxon>Rhabditida</taxon>
        <taxon>Tylenchina</taxon>
        <taxon>Panagrolaimomorpha</taxon>
        <taxon>Strongyloidoidea</taxon>
        <taxon>Steinernematidae</taxon>
        <taxon>Steinernema</taxon>
    </lineage>
</organism>
<dbReference type="GO" id="GO:0006032">
    <property type="term" value="P:chitin catabolic process"/>
    <property type="evidence" value="ECO:0007669"/>
    <property type="project" value="TreeGrafter"/>
</dbReference>
<feature type="chain" id="PRO_5009313445" evidence="5">
    <location>
        <begin position="17"/>
        <end position="391"/>
    </location>
</feature>
<dbReference type="Proteomes" id="UP000095287">
    <property type="component" value="Unplaced"/>
</dbReference>
<dbReference type="SUPFAM" id="SSF51445">
    <property type="entry name" value="(Trans)glycosidases"/>
    <property type="match status" value="1"/>
</dbReference>
<dbReference type="Gene3D" id="3.20.20.80">
    <property type="entry name" value="Glycosidases"/>
    <property type="match status" value="2"/>
</dbReference>
<accession>A0A1I7ZH98</accession>